<reference evidence="1 2" key="1">
    <citation type="journal article" date="2024" name="BMC Genomics">
        <title>Genome assembly of redclaw crayfish (Cherax quadricarinatus) provides insights into its immune adaptation and hypoxia tolerance.</title>
        <authorList>
            <person name="Liu Z."/>
            <person name="Zheng J."/>
            <person name="Li H."/>
            <person name="Fang K."/>
            <person name="Wang S."/>
            <person name="He J."/>
            <person name="Zhou D."/>
            <person name="Weng S."/>
            <person name="Chi M."/>
            <person name="Gu Z."/>
            <person name="He J."/>
            <person name="Li F."/>
            <person name="Wang M."/>
        </authorList>
    </citation>
    <scope>NUCLEOTIDE SEQUENCE [LARGE SCALE GENOMIC DNA]</scope>
    <source>
        <strain evidence="1">ZL_2023a</strain>
    </source>
</reference>
<evidence type="ECO:0000313" key="1">
    <source>
        <dbReference type="EMBL" id="KAK8728256.1"/>
    </source>
</evidence>
<sequence>MSETRKLTYLIQTNLNLPAYIITQDMNPTSHYYHTLDKDLTKLLGTISGSHLKYSGTLLSFLIKPVSFDVFYFYYPEYQKNILLIYRKISEYLELPLEQQVFIQMNFVLLQLLYTWKHLQEKFDLVMCCAGQWLPGTYGNNT</sequence>
<protein>
    <submittedName>
        <fullName evidence="1">Uncharacterized protein</fullName>
    </submittedName>
</protein>
<accession>A0AAW0WMA2</accession>
<gene>
    <name evidence="1" type="ORF">OTU49_009195</name>
</gene>
<dbReference type="Proteomes" id="UP001445076">
    <property type="component" value="Unassembled WGS sequence"/>
</dbReference>
<keyword evidence="2" id="KW-1185">Reference proteome</keyword>
<comment type="caution">
    <text evidence="1">The sequence shown here is derived from an EMBL/GenBank/DDBJ whole genome shotgun (WGS) entry which is preliminary data.</text>
</comment>
<organism evidence="1 2">
    <name type="scientific">Cherax quadricarinatus</name>
    <name type="common">Australian red claw crayfish</name>
    <dbReference type="NCBI Taxonomy" id="27406"/>
    <lineage>
        <taxon>Eukaryota</taxon>
        <taxon>Metazoa</taxon>
        <taxon>Ecdysozoa</taxon>
        <taxon>Arthropoda</taxon>
        <taxon>Crustacea</taxon>
        <taxon>Multicrustacea</taxon>
        <taxon>Malacostraca</taxon>
        <taxon>Eumalacostraca</taxon>
        <taxon>Eucarida</taxon>
        <taxon>Decapoda</taxon>
        <taxon>Pleocyemata</taxon>
        <taxon>Astacidea</taxon>
        <taxon>Parastacoidea</taxon>
        <taxon>Parastacidae</taxon>
        <taxon>Cherax</taxon>
    </lineage>
</organism>
<evidence type="ECO:0000313" key="2">
    <source>
        <dbReference type="Proteomes" id="UP001445076"/>
    </source>
</evidence>
<name>A0AAW0WMA2_CHEQU</name>
<proteinExistence type="predicted"/>
<dbReference type="AlphaFoldDB" id="A0AAW0WMA2"/>
<dbReference type="EMBL" id="JARKIK010000072">
    <property type="protein sequence ID" value="KAK8728256.1"/>
    <property type="molecule type" value="Genomic_DNA"/>
</dbReference>